<dbReference type="InterPro" id="IPR012349">
    <property type="entry name" value="Split_barrel_FMN-bd"/>
</dbReference>
<dbReference type="AlphaFoldDB" id="A0A502D2G4"/>
<evidence type="ECO:0000256" key="2">
    <source>
        <dbReference type="ARBA" id="ARBA00049106"/>
    </source>
</evidence>
<dbReference type="InterPro" id="IPR004378">
    <property type="entry name" value="F420H2_quin_Rdtase"/>
</dbReference>
<evidence type="ECO:0000313" key="4">
    <source>
        <dbReference type="Proteomes" id="UP000317722"/>
    </source>
</evidence>
<accession>A0A502D2G4</accession>
<name>A0A502D2G4_9MICO</name>
<dbReference type="PANTHER" id="PTHR39428">
    <property type="entry name" value="F420H(2)-DEPENDENT QUINONE REDUCTASE RV1261C"/>
    <property type="match status" value="1"/>
</dbReference>
<dbReference type="PANTHER" id="PTHR39428:SF1">
    <property type="entry name" value="F420H(2)-DEPENDENT QUINONE REDUCTASE RV1261C"/>
    <property type="match status" value="1"/>
</dbReference>
<dbReference type="Pfam" id="PF04075">
    <property type="entry name" value="F420H2_quin_red"/>
    <property type="match status" value="1"/>
</dbReference>
<organism evidence="3 4">
    <name type="scientific">Pedococcus bigeumensis</name>
    <dbReference type="NCBI Taxonomy" id="433644"/>
    <lineage>
        <taxon>Bacteria</taxon>
        <taxon>Bacillati</taxon>
        <taxon>Actinomycetota</taxon>
        <taxon>Actinomycetes</taxon>
        <taxon>Micrococcales</taxon>
        <taxon>Intrasporangiaceae</taxon>
        <taxon>Pedococcus</taxon>
    </lineage>
</organism>
<evidence type="ECO:0000256" key="1">
    <source>
        <dbReference type="ARBA" id="ARBA00008710"/>
    </source>
</evidence>
<dbReference type="EMBL" id="RCZM01000001">
    <property type="protein sequence ID" value="TPG19104.1"/>
    <property type="molecule type" value="Genomic_DNA"/>
</dbReference>
<gene>
    <name evidence="3" type="ORF">EAH86_00885</name>
</gene>
<dbReference type="RefSeq" id="WP_140736746.1">
    <property type="nucleotide sequence ID" value="NZ_RCZM01000001.1"/>
</dbReference>
<comment type="caution">
    <text evidence="3">The sequence shown here is derived from an EMBL/GenBank/DDBJ whole genome shotgun (WGS) entry which is preliminary data.</text>
</comment>
<evidence type="ECO:0000313" key="3">
    <source>
        <dbReference type="EMBL" id="TPG19104.1"/>
    </source>
</evidence>
<sequence>MSDWNSGIIEEFRANGGKVGGHFAGAPMILLHHIGAKSGTVRVTPLVYFPQEDGSMLVVASKGGAPTNPDWYHNIVAHPRFEVEVGTQTFMIDAEELDPTERAEHWPAIVAERPGFGDYETKTARVMPVLRLRRVA</sequence>
<dbReference type="GO" id="GO:0016491">
    <property type="term" value="F:oxidoreductase activity"/>
    <property type="evidence" value="ECO:0007669"/>
    <property type="project" value="InterPro"/>
</dbReference>
<reference evidence="3 4" key="1">
    <citation type="journal article" date="2019" name="Environ. Microbiol.">
        <title>Species interactions and distinct microbial communities in high Arctic permafrost affected cryosols are associated with the CH4 and CO2 gas fluxes.</title>
        <authorList>
            <person name="Altshuler I."/>
            <person name="Hamel J."/>
            <person name="Turney S."/>
            <person name="Magnuson E."/>
            <person name="Levesque R."/>
            <person name="Greer C."/>
            <person name="Whyte L.G."/>
        </authorList>
    </citation>
    <scope>NUCLEOTIDE SEQUENCE [LARGE SCALE GENOMIC DNA]</scope>
    <source>
        <strain evidence="3 4">S9.3A</strain>
    </source>
</reference>
<proteinExistence type="inferred from homology"/>
<keyword evidence="4" id="KW-1185">Reference proteome</keyword>
<comment type="catalytic activity">
    <reaction evidence="2">
        <text>oxidized coenzyme F420-(gamma-L-Glu)(n) + a quinol + H(+) = reduced coenzyme F420-(gamma-L-Glu)(n) + a quinone</text>
        <dbReference type="Rhea" id="RHEA:39663"/>
        <dbReference type="Rhea" id="RHEA-COMP:12939"/>
        <dbReference type="Rhea" id="RHEA-COMP:14378"/>
        <dbReference type="ChEBI" id="CHEBI:15378"/>
        <dbReference type="ChEBI" id="CHEBI:24646"/>
        <dbReference type="ChEBI" id="CHEBI:132124"/>
        <dbReference type="ChEBI" id="CHEBI:133980"/>
        <dbReference type="ChEBI" id="CHEBI:139511"/>
    </reaction>
</comment>
<dbReference type="GO" id="GO:0070967">
    <property type="term" value="F:coenzyme F420 binding"/>
    <property type="evidence" value="ECO:0007669"/>
    <property type="project" value="TreeGrafter"/>
</dbReference>
<dbReference type="Gene3D" id="2.30.110.10">
    <property type="entry name" value="Electron Transport, Fmn-binding Protein, Chain A"/>
    <property type="match status" value="1"/>
</dbReference>
<dbReference type="NCBIfam" id="TIGR00026">
    <property type="entry name" value="hi_GC_TIGR00026"/>
    <property type="match status" value="1"/>
</dbReference>
<dbReference type="Proteomes" id="UP000317722">
    <property type="component" value="Unassembled WGS sequence"/>
</dbReference>
<protein>
    <submittedName>
        <fullName evidence="3">Nitroreductase family deazaflavin-dependent oxidoreductase</fullName>
    </submittedName>
</protein>
<comment type="similarity">
    <text evidence="1">Belongs to the F420H(2)-dependent quinone reductase family.</text>
</comment>
<dbReference type="OrthoDB" id="8225825at2"/>
<dbReference type="GO" id="GO:0005886">
    <property type="term" value="C:plasma membrane"/>
    <property type="evidence" value="ECO:0007669"/>
    <property type="project" value="TreeGrafter"/>
</dbReference>